<accession>A0A653CEX2</accession>
<evidence type="ECO:0000313" key="3">
    <source>
        <dbReference type="Proteomes" id="UP000410492"/>
    </source>
</evidence>
<evidence type="ECO:0000256" key="1">
    <source>
        <dbReference type="SAM" id="Phobius"/>
    </source>
</evidence>
<evidence type="ECO:0000313" key="2">
    <source>
        <dbReference type="EMBL" id="VEN46276.1"/>
    </source>
</evidence>
<name>A0A653CEX2_CALMS</name>
<dbReference type="EMBL" id="CAACVG010007607">
    <property type="protein sequence ID" value="VEN46276.1"/>
    <property type="molecule type" value="Genomic_DNA"/>
</dbReference>
<keyword evidence="3" id="KW-1185">Reference proteome</keyword>
<gene>
    <name evidence="2" type="ORF">CALMAC_LOCUS8425</name>
</gene>
<organism evidence="2 3">
    <name type="scientific">Callosobruchus maculatus</name>
    <name type="common">Southern cowpea weevil</name>
    <name type="synonym">Pulse bruchid</name>
    <dbReference type="NCBI Taxonomy" id="64391"/>
    <lineage>
        <taxon>Eukaryota</taxon>
        <taxon>Metazoa</taxon>
        <taxon>Ecdysozoa</taxon>
        <taxon>Arthropoda</taxon>
        <taxon>Hexapoda</taxon>
        <taxon>Insecta</taxon>
        <taxon>Pterygota</taxon>
        <taxon>Neoptera</taxon>
        <taxon>Endopterygota</taxon>
        <taxon>Coleoptera</taxon>
        <taxon>Polyphaga</taxon>
        <taxon>Cucujiformia</taxon>
        <taxon>Chrysomeloidea</taxon>
        <taxon>Chrysomelidae</taxon>
        <taxon>Bruchinae</taxon>
        <taxon>Bruchini</taxon>
        <taxon>Callosobruchus</taxon>
    </lineage>
</organism>
<sequence length="86" mass="10362">MFVAESVKDNKVIFFMLYNPMDVCLYKCNYLSVYFIVWAKGNFVLYCCIKLMFLRDYYMLLYFNFYGNLQSNNKVISFNVDFCTPL</sequence>
<keyword evidence="1" id="KW-0472">Membrane</keyword>
<proteinExistence type="predicted"/>
<feature type="non-terminal residue" evidence="2">
    <location>
        <position position="86"/>
    </location>
</feature>
<dbReference type="AlphaFoldDB" id="A0A653CEX2"/>
<keyword evidence="1" id="KW-0812">Transmembrane</keyword>
<protein>
    <submittedName>
        <fullName evidence="2">Uncharacterized protein</fullName>
    </submittedName>
</protein>
<feature type="transmembrane region" description="Helical" evidence="1">
    <location>
        <begin position="31"/>
        <end position="53"/>
    </location>
</feature>
<reference evidence="2 3" key="1">
    <citation type="submission" date="2019-01" db="EMBL/GenBank/DDBJ databases">
        <authorList>
            <person name="Sayadi A."/>
        </authorList>
    </citation>
    <scope>NUCLEOTIDE SEQUENCE [LARGE SCALE GENOMIC DNA]</scope>
</reference>
<dbReference type="Proteomes" id="UP000410492">
    <property type="component" value="Unassembled WGS sequence"/>
</dbReference>
<keyword evidence="1" id="KW-1133">Transmembrane helix</keyword>